<keyword evidence="5 8" id="KW-0560">Oxidoreductase</keyword>
<dbReference type="Pfam" id="PF00067">
    <property type="entry name" value="p450"/>
    <property type="match status" value="1"/>
</dbReference>
<keyword evidence="3" id="KW-0349">Heme</keyword>
<sequence>MGSAMGQAGMSGLPKPPILEDQTLALLREGYLFLPRRLATRTPPIWRTRLMLRDVVCVSGPEAAELFYTGDTVTRRGAMPGTTLRLLQDKHSVQQLDGEAHRHRKAMFVRMLVSHSSNVDDLVTRFEDAWLRRLAAWERRGRISLAAAAETTLAEAALSWAGLPANQQSVERDAPVLAGMVENAGRFRPATVTALLRRRRMERRLQAEIRAVRSGSRKVREGAPIAEIAGYRDADGRPLPASVAAVEMLNLLRPIVAVGRYITFAAAMLHQKPAWRERFADGSREGLIQFTEEVRRYAPFFPFVGGILMRDAECYGYRLQKGQWLLFDLYGTCHDPRWFTEPDAFRPERDLSWQKDRKRFVPQGGGETAQSHRCPGEKATVALIAEAVRLLTYHMVFDVPEQELDVPLGTVPTGPASGFILENVRKR</sequence>
<evidence type="ECO:0000256" key="4">
    <source>
        <dbReference type="ARBA" id="ARBA00022723"/>
    </source>
</evidence>
<dbReference type="PANTHER" id="PTHR24286">
    <property type="entry name" value="CYTOCHROME P450 26"/>
    <property type="match status" value="1"/>
</dbReference>
<dbReference type="Proteomes" id="UP000191135">
    <property type="component" value="Plasmid pMM593"/>
</dbReference>
<keyword evidence="6" id="KW-0408">Iron</keyword>
<dbReference type="GO" id="GO:0005506">
    <property type="term" value="F:iron ion binding"/>
    <property type="evidence" value="ECO:0007669"/>
    <property type="project" value="InterPro"/>
</dbReference>
<dbReference type="EC" id="1.11.2.4" evidence="8"/>
<keyword evidence="8" id="KW-0575">Peroxidase</keyword>
<dbReference type="AlphaFoldDB" id="A0A1U9Z834"/>
<evidence type="ECO:0000256" key="2">
    <source>
        <dbReference type="ARBA" id="ARBA00010617"/>
    </source>
</evidence>
<name>A0A1U9Z834_9HYPH</name>
<keyword evidence="8" id="KW-0614">Plasmid</keyword>
<organism evidence="8 9">
    <name type="scientific">Martelella mediterranea DSM 17316</name>
    <dbReference type="NCBI Taxonomy" id="1122214"/>
    <lineage>
        <taxon>Bacteria</taxon>
        <taxon>Pseudomonadati</taxon>
        <taxon>Pseudomonadota</taxon>
        <taxon>Alphaproteobacteria</taxon>
        <taxon>Hyphomicrobiales</taxon>
        <taxon>Aurantimonadaceae</taxon>
        <taxon>Martelella</taxon>
    </lineage>
</organism>
<reference evidence="8 9" key="1">
    <citation type="submission" date="2017-03" db="EMBL/GenBank/DDBJ databases">
        <title>Foreign affairs: Plasmid Transfer between Roseobacters and Rhizobia.</title>
        <authorList>
            <person name="Bartling P."/>
            <person name="Bunk B."/>
            <person name="Overmann J."/>
            <person name="Brinkmann H."/>
            <person name="Petersen J."/>
        </authorList>
    </citation>
    <scope>NUCLEOTIDE SEQUENCE [LARGE SCALE GENOMIC DNA]</scope>
    <source>
        <strain evidence="8 9">MACL11</strain>
        <plasmid evidence="9">Plasmid pmm593</plasmid>
    </source>
</reference>
<keyword evidence="9" id="KW-1185">Reference proteome</keyword>
<dbReference type="Gene3D" id="1.10.630.10">
    <property type="entry name" value="Cytochrome P450"/>
    <property type="match status" value="1"/>
</dbReference>
<evidence type="ECO:0000313" key="8">
    <source>
        <dbReference type="EMBL" id="AQZ53742.1"/>
    </source>
</evidence>
<dbReference type="GO" id="GO:0004497">
    <property type="term" value="F:monooxygenase activity"/>
    <property type="evidence" value="ECO:0007669"/>
    <property type="project" value="UniProtKB-KW"/>
</dbReference>
<accession>A0A1U9Z834</accession>
<dbReference type="GO" id="GO:0004601">
    <property type="term" value="F:peroxidase activity"/>
    <property type="evidence" value="ECO:0007669"/>
    <property type="project" value="UniProtKB-KW"/>
</dbReference>
<dbReference type="eggNOG" id="COG2124">
    <property type="taxonomic scope" value="Bacteria"/>
</dbReference>
<evidence type="ECO:0000256" key="1">
    <source>
        <dbReference type="ARBA" id="ARBA00001971"/>
    </source>
</evidence>
<dbReference type="KEGG" id="mmed:Mame_04450"/>
<dbReference type="CDD" id="cd11067">
    <property type="entry name" value="CYP152"/>
    <property type="match status" value="1"/>
</dbReference>
<evidence type="ECO:0000256" key="6">
    <source>
        <dbReference type="ARBA" id="ARBA00023004"/>
    </source>
</evidence>
<dbReference type="PANTHER" id="PTHR24286:SF24">
    <property type="entry name" value="LANOSTEROL 14-ALPHA DEMETHYLASE"/>
    <property type="match status" value="1"/>
</dbReference>
<keyword evidence="7" id="KW-0503">Monooxygenase</keyword>
<evidence type="ECO:0000256" key="5">
    <source>
        <dbReference type="ARBA" id="ARBA00023002"/>
    </source>
</evidence>
<dbReference type="SUPFAM" id="SSF48264">
    <property type="entry name" value="Cytochrome P450"/>
    <property type="match status" value="1"/>
</dbReference>
<dbReference type="GO" id="GO:0020037">
    <property type="term" value="F:heme binding"/>
    <property type="evidence" value="ECO:0007669"/>
    <property type="project" value="InterPro"/>
</dbReference>
<dbReference type="InterPro" id="IPR001128">
    <property type="entry name" value="Cyt_P450"/>
</dbReference>
<geneLocation type="plasmid" evidence="9">
    <name>pmm593</name>
</geneLocation>
<dbReference type="InterPro" id="IPR036396">
    <property type="entry name" value="Cyt_P450_sf"/>
</dbReference>
<keyword evidence="4" id="KW-0479">Metal-binding</keyword>
<comment type="similarity">
    <text evidence="2">Belongs to the cytochrome P450 family.</text>
</comment>
<evidence type="ECO:0000256" key="3">
    <source>
        <dbReference type="ARBA" id="ARBA00022617"/>
    </source>
</evidence>
<dbReference type="GO" id="GO:0016125">
    <property type="term" value="P:sterol metabolic process"/>
    <property type="evidence" value="ECO:0007669"/>
    <property type="project" value="TreeGrafter"/>
</dbReference>
<proteinExistence type="inferred from homology"/>
<evidence type="ECO:0000256" key="7">
    <source>
        <dbReference type="ARBA" id="ARBA00023033"/>
    </source>
</evidence>
<evidence type="ECO:0000313" key="9">
    <source>
        <dbReference type="Proteomes" id="UP000191135"/>
    </source>
</evidence>
<protein>
    <submittedName>
        <fullName evidence="8">Fatty-acid peroxygenase</fullName>
        <ecNumber evidence="8">1.11.2.4</ecNumber>
    </submittedName>
</protein>
<comment type="cofactor">
    <cofactor evidence="1">
        <name>heme</name>
        <dbReference type="ChEBI" id="CHEBI:30413"/>
    </cofactor>
</comment>
<dbReference type="EMBL" id="CP020331">
    <property type="protein sequence ID" value="AQZ53742.1"/>
    <property type="molecule type" value="Genomic_DNA"/>
</dbReference>
<gene>
    <name evidence="8" type="primary">cypC</name>
    <name evidence="8" type="ORF">Mame_04450</name>
</gene>
<dbReference type="GO" id="GO:0016705">
    <property type="term" value="F:oxidoreductase activity, acting on paired donors, with incorporation or reduction of molecular oxygen"/>
    <property type="evidence" value="ECO:0007669"/>
    <property type="project" value="InterPro"/>
</dbReference>